<dbReference type="HOGENOM" id="CLU_054711_0_0_12"/>
<organism evidence="10">
    <name type="scientific">Borrelia crocidurae DOU</name>
    <dbReference type="NCBI Taxonomy" id="1293575"/>
    <lineage>
        <taxon>Bacteria</taxon>
        <taxon>Pseudomonadati</taxon>
        <taxon>Spirochaetota</taxon>
        <taxon>Spirochaetia</taxon>
        <taxon>Spirochaetales</taxon>
        <taxon>Borreliaceae</taxon>
        <taxon>Borrelia</taxon>
    </lineage>
</organism>
<reference evidence="10" key="1">
    <citation type="submission" date="2013-02" db="EMBL/GenBank/DDBJ databases">
        <title>Comparative genomics of Borrelia species.</title>
        <authorList>
            <person name="Schwan T.G."/>
            <person name="Raffel S.J."/>
            <person name="Porcella S.F."/>
        </authorList>
    </citation>
    <scope>NUCLEOTIDE SEQUENCE</scope>
    <source>
        <strain evidence="10">DOU</strain>
        <plasmid evidence="10">unnamed</plasmid>
    </source>
</reference>
<keyword evidence="3" id="KW-0732">Signal</keyword>
<evidence type="ECO:0000256" key="2">
    <source>
        <dbReference type="ARBA" id="ARBA00004459"/>
    </source>
</evidence>
<dbReference type="AlphaFoldDB" id="W5SKE5"/>
<keyword evidence="9" id="KW-0812">Transmembrane</keyword>
<evidence type="ECO:0000313" key="10">
    <source>
        <dbReference type="EMBL" id="AHH07634.1"/>
    </source>
</evidence>
<dbReference type="Pfam" id="PF00921">
    <property type="entry name" value="Lipoprotein_2"/>
    <property type="match status" value="1"/>
</dbReference>
<dbReference type="EMBL" id="CP004328">
    <property type="protein sequence ID" value="AHH07634.1"/>
    <property type="molecule type" value="Genomic_DNA"/>
</dbReference>
<evidence type="ECO:0000256" key="1">
    <source>
        <dbReference type="ARBA" id="ARBA00003932"/>
    </source>
</evidence>
<dbReference type="GO" id="GO:0009279">
    <property type="term" value="C:cell outer membrane"/>
    <property type="evidence" value="ECO:0007669"/>
    <property type="project" value="UniProtKB-SubCell"/>
</dbReference>
<evidence type="ECO:0000256" key="4">
    <source>
        <dbReference type="ARBA" id="ARBA00023136"/>
    </source>
</evidence>
<dbReference type="SUPFAM" id="SSF74748">
    <property type="entry name" value="Variable surface antigen VlsE"/>
    <property type="match status" value="1"/>
</dbReference>
<keyword evidence="4 8" id="KW-0472">Membrane</keyword>
<evidence type="ECO:0000256" key="5">
    <source>
        <dbReference type="ARBA" id="ARBA00023139"/>
    </source>
</evidence>
<proteinExistence type="predicted"/>
<comment type="subcellular location">
    <subcellularLocation>
        <location evidence="2 8">Cell outer membrane</location>
        <topology evidence="2 8">Lipid-anchor</topology>
    </subcellularLocation>
</comment>
<sequence>MKEKKGLGEIGRREERREGRVKGRIVLGIMMMMVMMVMGCNSGGVGESKESVENRFLKSLVGLSNEFLNVFTSFGEMVGSVLGLNVDSKKSDVGKYFKTVQDTVQGVKDKLEKVVADMKREGNPNAVGVESAVKKLVSETLDKIIGGAKIVSEAIGDASDPITNMAVQNAGAVGIGIDSLVKGIKSIVEVVLKGGNAEAGDDNKAETLSARTGGNDTAGEAGKLFNAVNADSDANVKKSAADAAKAVASVTGADILQAMIKANGDAVKLADGTVVAQSAKKDVAIAGAIVLRAMAKNGKFAGPNNNASAEANKTVAGAATSALTKALDTLTISVRSTIDSGLKIIKEAIKIDVNDSFPVIPDKIAPEVKK</sequence>
<evidence type="ECO:0000256" key="6">
    <source>
        <dbReference type="ARBA" id="ARBA00023237"/>
    </source>
</evidence>
<comment type="function">
    <text evidence="1 8">The Vlp and Vsp proteins are antigenically distinct proteins, only one vlp or vsp gene is transcriptionally active at any one time. Switching between these genes is a mechanism of host immune response evasion.</text>
</comment>
<feature type="transmembrane region" description="Helical" evidence="9">
    <location>
        <begin position="21"/>
        <end position="39"/>
    </location>
</feature>
<evidence type="ECO:0000256" key="8">
    <source>
        <dbReference type="RuleBase" id="RU363105"/>
    </source>
</evidence>
<name>W5SKE5_9SPIR</name>
<keyword evidence="6 8" id="KW-0998">Cell outer membrane</keyword>
<keyword evidence="5 8" id="KW-0564">Palmitate</keyword>
<dbReference type="InterPro" id="IPR000680">
    <property type="entry name" value="Borrelia_lipo"/>
</dbReference>
<protein>
    <recommendedName>
        <fullName evidence="8">Variable large protein</fullName>
    </recommendedName>
</protein>
<keyword evidence="10" id="KW-0614">Plasmid</keyword>
<keyword evidence="7 8" id="KW-0449">Lipoprotein</keyword>
<keyword evidence="9" id="KW-1133">Transmembrane helix</keyword>
<gene>
    <name evidence="10" type="ORF">BCD_1568</name>
</gene>
<evidence type="ECO:0000256" key="3">
    <source>
        <dbReference type="ARBA" id="ARBA00022729"/>
    </source>
</evidence>
<evidence type="ECO:0000256" key="7">
    <source>
        <dbReference type="ARBA" id="ARBA00023288"/>
    </source>
</evidence>
<accession>W5SKE5</accession>
<evidence type="ECO:0000256" key="9">
    <source>
        <dbReference type="SAM" id="Phobius"/>
    </source>
</evidence>
<dbReference type="RefSeq" id="WP_025401503.1">
    <property type="nucleotide sequence ID" value="NZ_CP004328.1"/>
</dbReference>
<geneLocation type="plasmid" evidence="10">
    <name>unnamed</name>
</geneLocation>